<feature type="compositionally biased region" description="Low complexity" evidence="1">
    <location>
        <begin position="54"/>
        <end position="67"/>
    </location>
</feature>
<protein>
    <submittedName>
        <fullName evidence="2">Uncharacterized protein</fullName>
    </submittedName>
</protein>
<name>M3XRI1_MUSPF</name>
<dbReference type="InParanoid" id="M3XRI1"/>
<dbReference type="AlphaFoldDB" id="M3XRI1"/>
<feature type="region of interest" description="Disordered" evidence="1">
    <location>
        <begin position="28"/>
        <end position="113"/>
    </location>
</feature>
<dbReference type="HOGENOM" id="CLU_1690818_0_0_1"/>
<feature type="compositionally biased region" description="Pro residues" evidence="1">
    <location>
        <begin position="94"/>
        <end position="109"/>
    </location>
</feature>
<proteinExistence type="predicted"/>
<sequence>RPSLEAPRILALSLLLSRGERCALVAAAAGSVRRPRGKERGAFKARGEEPPPGGVSVSAAAAAAAPRSPSPPPPSLALGARGCAPPSGSRRLPARPPPPAPPRGPPLPLPAYLTRSERLARPDVVGVRAGFLPDAPRLTWMSHHPLQWKVAPWRSE</sequence>
<feature type="compositionally biased region" description="Low complexity" evidence="1">
    <location>
        <begin position="76"/>
        <end position="91"/>
    </location>
</feature>
<feature type="compositionally biased region" description="Basic and acidic residues" evidence="1">
    <location>
        <begin position="38"/>
        <end position="49"/>
    </location>
</feature>
<accession>M3XRI1</accession>
<evidence type="ECO:0000313" key="2">
    <source>
        <dbReference type="Ensembl" id="ENSMPUP00000001681.1"/>
    </source>
</evidence>
<organism evidence="2">
    <name type="scientific">Mustela putorius furo</name>
    <name type="common">European domestic ferret</name>
    <name type="synonym">Mustela furo</name>
    <dbReference type="NCBI Taxonomy" id="9669"/>
    <lineage>
        <taxon>Eukaryota</taxon>
        <taxon>Metazoa</taxon>
        <taxon>Chordata</taxon>
        <taxon>Craniata</taxon>
        <taxon>Vertebrata</taxon>
        <taxon>Euteleostomi</taxon>
        <taxon>Mammalia</taxon>
        <taxon>Eutheria</taxon>
        <taxon>Laurasiatheria</taxon>
        <taxon>Carnivora</taxon>
        <taxon>Caniformia</taxon>
        <taxon>Musteloidea</taxon>
        <taxon>Mustelidae</taxon>
        <taxon>Mustelinae</taxon>
        <taxon>Mustela</taxon>
    </lineage>
</organism>
<dbReference type="EMBL" id="AEYP01068090">
    <property type="status" value="NOT_ANNOTATED_CDS"/>
    <property type="molecule type" value="Genomic_DNA"/>
</dbReference>
<reference evidence="2" key="1">
    <citation type="submission" date="2024-06" db="UniProtKB">
        <authorList>
            <consortium name="Ensembl"/>
        </authorList>
    </citation>
    <scope>IDENTIFICATION</scope>
</reference>
<dbReference type="Ensembl" id="ENSMPUT00000001716.1">
    <property type="protein sequence ID" value="ENSMPUP00000001681.1"/>
    <property type="gene ID" value="ENSMPUG00000001698.1"/>
</dbReference>
<evidence type="ECO:0000256" key="1">
    <source>
        <dbReference type="SAM" id="MobiDB-lite"/>
    </source>
</evidence>